<comment type="catalytic activity">
    <reaction evidence="9">
        <text>2,5-diamino-6-(1-D-ribitylamino)pyrimidin-4(3H)-one 5'-phosphate + NAD(+) = 2,5-diamino-6-(1-D-ribosylamino)pyrimidin-4(3H)-one 5'-phosphate + NADH + H(+)</text>
        <dbReference type="Rhea" id="RHEA:27274"/>
        <dbReference type="ChEBI" id="CHEBI:15378"/>
        <dbReference type="ChEBI" id="CHEBI:57540"/>
        <dbReference type="ChEBI" id="CHEBI:57945"/>
        <dbReference type="ChEBI" id="CHEBI:58890"/>
        <dbReference type="ChEBI" id="CHEBI:59545"/>
        <dbReference type="EC" id="1.1.1.302"/>
    </reaction>
</comment>
<dbReference type="Pfam" id="PF13532">
    <property type="entry name" value="2OG-FeII_Oxy_2"/>
    <property type="match status" value="1"/>
</dbReference>
<dbReference type="PANTHER" id="PTHR31212">
    <property type="entry name" value="ALPHA-KETOGLUTARATE-DEPENDENT DIOXYGENASE ALKB HOMOLOG 3"/>
    <property type="match status" value="1"/>
</dbReference>
<evidence type="ECO:0000256" key="5">
    <source>
        <dbReference type="ARBA" id="ARBA00022723"/>
    </source>
</evidence>
<dbReference type="CDD" id="cd14279">
    <property type="entry name" value="CUE"/>
    <property type="match status" value="1"/>
</dbReference>
<comment type="caution">
    <text evidence="11">Lacks conserved residue(s) required for the propagation of feature annotation.</text>
</comment>
<comment type="activity regulation">
    <text evidence="11">Activated by a monovalent cation that binds near, but not in, the active site. The most likely occupant of the site in vivo is potassium. Ion binding induces a conformational change that may alter substrate affinity.</text>
</comment>
<feature type="binding site" evidence="11">
    <location>
        <position position="991"/>
    </location>
    <ligand>
        <name>K(+)</name>
        <dbReference type="ChEBI" id="CHEBI:29103"/>
    </ligand>
</feature>
<keyword evidence="6 11" id="KW-0418">Kinase</keyword>
<feature type="binding site" evidence="11">
    <location>
        <begin position="762"/>
        <end position="766"/>
    </location>
    <ligand>
        <name>substrate</name>
    </ligand>
</feature>
<dbReference type="InterPro" id="IPR011611">
    <property type="entry name" value="PfkB_dom"/>
</dbReference>
<dbReference type="GO" id="GO:0004747">
    <property type="term" value="F:ribokinase activity"/>
    <property type="evidence" value="ECO:0007669"/>
    <property type="project" value="UniProtKB-UniRule"/>
</dbReference>
<keyword evidence="11" id="KW-0547">Nucleotide-binding</keyword>
<dbReference type="GO" id="GO:0051213">
    <property type="term" value="F:dioxygenase activity"/>
    <property type="evidence" value="ECO:0007669"/>
    <property type="project" value="InterPro"/>
</dbReference>
<proteinExistence type="inferred from homology"/>
<comment type="function">
    <text evidence="1">Catalyzes an early step in riboflavin biosynthesis, the NADPH-dependent reduction of the ribose side chain of 2,5-diamino-6-ribosylamino-4(3H)-pyrimidinone 5'-phosphate, yielding 2,5-diamino-6-ribitylamino-4(3H)-pyrimidinone 5'-phosphate.</text>
</comment>
<reference evidence="14 15" key="1">
    <citation type="journal article" date="2015" name="BMC Genomics">
        <title>Insights from the genome of Ophiocordyceps polyrhachis-furcata to pathogenicity and host specificity in insect fungi.</title>
        <authorList>
            <person name="Wichadakul D."/>
            <person name="Kobmoo N."/>
            <person name="Ingsriswang S."/>
            <person name="Tangphatsornruang S."/>
            <person name="Chantasingh D."/>
            <person name="Luangsa-ard J.J."/>
            <person name="Eurwilaichitr L."/>
        </authorList>
    </citation>
    <scope>NUCLEOTIDE SEQUENCE [LARGE SCALE GENOMIC DNA]</scope>
    <source>
        <strain evidence="14 15">BCC 54312</strain>
    </source>
</reference>
<dbReference type="Gene3D" id="3.40.430.10">
    <property type="entry name" value="Dihydrofolate Reductase, subunit A"/>
    <property type="match status" value="1"/>
</dbReference>
<evidence type="ECO:0000256" key="4">
    <source>
        <dbReference type="ARBA" id="ARBA00022679"/>
    </source>
</evidence>
<evidence type="ECO:0000256" key="9">
    <source>
        <dbReference type="ARBA" id="ARBA00047550"/>
    </source>
</evidence>
<gene>
    <name evidence="14" type="ORF">L249_4031</name>
</gene>
<evidence type="ECO:0000259" key="13">
    <source>
        <dbReference type="PROSITE" id="PS51471"/>
    </source>
</evidence>
<feature type="region of interest" description="Disordered" evidence="12">
    <location>
        <begin position="1"/>
        <end position="21"/>
    </location>
</feature>
<comment type="catalytic activity">
    <reaction evidence="10">
        <text>2,5-diamino-6-(1-D-ribitylamino)pyrimidin-4(3H)-one 5'-phosphate + NADP(+) = 2,5-diamino-6-(1-D-ribosylamino)pyrimidin-4(3H)-one 5'-phosphate + NADPH + H(+)</text>
        <dbReference type="Rhea" id="RHEA:27278"/>
        <dbReference type="ChEBI" id="CHEBI:15378"/>
        <dbReference type="ChEBI" id="CHEBI:57783"/>
        <dbReference type="ChEBI" id="CHEBI:58349"/>
        <dbReference type="ChEBI" id="CHEBI:58890"/>
        <dbReference type="ChEBI" id="CHEBI:59545"/>
        <dbReference type="EC" id="1.1.1.302"/>
    </reaction>
</comment>
<feature type="domain" description="Fe2OG dioxygenase" evidence="13">
    <location>
        <begin position="229"/>
        <end position="346"/>
    </location>
</feature>
<feature type="binding site" evidence="11">
    <location>
        <position position="995"/>
    </location>
    <ligand>
        <name>substrate</name>
    </ligand>
</feature>
<dbReference type="EMBL" id="LKCN02000014">
    <property type="protein sequence ID" value="RCI09801.1"/>
    <property type="molecule type" value="Genomic_DNA"/>
</dbReference>
<feature type="binding site" evidence="11">
    <location>
        <position position="1023"/>
    </location>
    <ligand>
        <name>ATP</name>
        <dbReference type="ChEBI" id="CHEBI:30616"/>
    </ligand>
</feature>
<feature type="active site" description="Proton acceptor" evidence="11">
    <location>
        <position position="995"/>
    </location>
</feature>
<dbReference type="Pfam" id="PF01872">
    <property type="entry name" value="RibD_C"/>
    <property type="match status" value="1"/>
</dbReference>
<keyword evidence="5 11" id="KW-0479">Metal-binding</keyword>
<comment type="similarity">
    <text evidence="11">Belongs to the carbohydrate kinase PfkB family. Ribokinase subfamily.</text>
</comment>
<evidence type="ECO:0000256" key="11">
    <source>
        <dbReference type="HAMAP-Rule" id="MF_03215"/>
    </source>
</evidence>
<dbReference type="InterPro" id="IPR032854">
    <property type="entry name" value="ALKBH3"/>
</dbReference>
<sequence>MDSFLAPSKRKSEPDHQDDEPTEIKLALLASLYPDVEQEMLLDVLAAHQGSVDQAAASLSTKKKKKTTTTTGIGQQSSLRKYAATKTTKRLKANKGTTLHLYDPEDVAEYTPCTIIHDFLPQEDADSLLRELLAEAESFERSTFKLFDNVVSSPHTTAFFVESLDEVRSQRDDYYYNGAKLTDVRRITPQLAKVKKTVEEAVNGQVQHRIVTRYPGGRKLRHQPAEPWRANSAFVNCYKGGQESVGWHSDQLTYLGPRAVIGSISLGVAREFRVRRVVVTEEEEEGEDGSSHETGAISIHLPHNSLLVMHAEMQESWKHCIAPALVIDPHPVAGNRRINITYRDYREAMHPKKTPRGGGKTWDGISGCAMPGTYREGRHVPCLNGPSLMMMGIRRTEEEEEEEDDDDDDDDDDDAIRFSAARLIFPAESAALLQRRLPPKTWTSDDRPFVTLTWAASLDGKLSVAPGVRTRLSGPESKAMTHYLRRQHDAILIGVSTMLADDPALNCRLAGADTAASQPRPVVIDPHLRWTPRPTDKVLVTSRSGAGLAPYVVTGVSASDVPPDSVDVLQRHGGRFLHLPSSPSSPSSSSFAPQGARMRLDWRLVLASLRAQGLKSVMIEGGGFVIESLLESRGLVDSVIVTIAPTWLGRGGGVGVCPAREEEVDDGGCGLRLCEVSWHPFGDDIVLCGRLEETTTMRSHLLLSSPLLLTCLPTYNPSSVMARRKRITVLGSLNADVVPYVAHHPLDGETVTATSLSKGPGGKGANQAVACARLSRLSTDGSSKDQDGKGETVEIAMVGAVGDDPDADMLRSSLSSAGVDVSGVQTRAEHNTGVAIVVVDSSAENRIIVSPEANHALGPSDDVVRSTGQDCDLLVLQLEMRLDTVVAAIMCSKAPVLLNAAPATKLLPRETYARIAHLIVNQSEAALLLSDDVSAVELETESGLGIVADRFLEWGVLHVVVTLGSRGVFYADSNNRRALVPASKVTVVDTTAAGDTFVGAYALAVVRAGPDGFDIDAAVREANRAAAVTVSRKGAQTSIPWGSELA</sequence>
<dbReference type="SUPFAM" id="SSF53597">
    <property type="entry name" value="Dihydrofolate reductase-like"/>
    <property type="match status" value="1"/>
</dbReference>
<accession>A0A367L5V3</accession>
<dbReference type="GO" id="GO:0005634">
    <property type="term" value="C:nucleus"/>
    <property type="evidence" value="ECO:0007669"/>
    <property type="project" value="UniProtKB-SubCell"/>
</dbReference>
<organism evidence="14 15">
    <name type="scientific">Ophiocordyceps polyrhachis-furcata BCC 54312</name>
    <dbReference type="NCBI Taxonomy" id="1330021"/>
    <lineage>
        <taxon>Eukaryota</taxon>
        <taxon>Fungi</taxon>
        <taxon>Dikarya</taxon>
        <taxon>Ascomycota</taxon>
        <taxon>Pezizomycotina</taxon>
        <taxon>Sordariomycetes</taxon>
        <taxon>Hypocreomycetidae</taxon>
        <taxon>Hypocreales</taxon>
        <taxon>Ophiocordycipitaceae</taxon>
        <taxon>Ophiocordyceps</taxon>
    </lineage>
</organism>
<dbReference type="FunFam" id="2.60.120.590:FF:000010">
    <property type="entry name" value="GRF zinc finger domain protein"/>
    <property type="match status" value="1"/>
</dbReference>
<dbReference type="Proteomes" id="UP000253664">
    <property type="component" value="Unassembled WGS sequence"/>
</dbReference>
<dbReference type="GO" id="GO:0005524">
    <property type="term" value="F:ATP binding"/>
    <property type="evidence" value="ECO:0007669"/>
    <property type="project" value="UniProtKB-UniRule"/>
</dbReference>
<comment type="cofactor">
    <cofactor evidence="11">
        <name>Mg(2+)</name>
        <dbReference type="ChEBI" id="CHEBI:18420"/>
    </cofactor>
    <text evidence="11">Requires a divalent cation, most likely magnesium in vivo, as an electrophilic catalyst to aid phosphoryl group transfer. It is the chelate of the metal and the nucleotide that is the actual substrate.</text>
</comment>
<dbReference type="SUPFAM" id="SSF53613">
    <property type="entry name" value="Ribokinase-like"/>
    <property type="match status" value="1"/>
</dbReference>
<dbReference type="AlphaFoldDB" id="A0A367L5V3"/>
<evidence type="ECO:0000256" key="6">
    <source>
        <dbReference type="ARBA" id="ARBA00022777"/>
    </source>
</evidence>
<dbReference type="InterPro" id="IPR024072">
    <property type="entry name" value="DHFR-like_dom_sf"/>
</dbReference>
<feature type="binding site" evidence="11">
    <location>
        <begin position="734"/>
        <end position="736"/>
    </location>
    <ligand>
        <name>substrate</name>
    </ligand>
</feature>
<evidence type="ECO:0000256" key="10">
    <source>
        <dbReference type="ARBA" id="ARBA00049020"/>
    </source>
</evidence>
<dbReference type="PANTHER" id="PTHR31212:SF4">
    <property type="entry name" value="ALPHA-KETOGLUTARATE-DEPENDENT DIOXYGENASE ALKB HOMOLOG 3"/>
    <property type="match status" value="1"/>
</dbReference>
<feature type="binding site" evidence="11">
    <location>
        <position position="1029"/>
    </location>
    <ligand>
        <name>K(+)</name>
        <dbReference type="ChEBI" id="CHEBI:29103"/>
    </ligand>
</feature>
<comment type="function">
    <text evidence="11">Catalyzes the phosphorylation of ribose at O-5 in a reaction requiring ATP and magnesium. The resulting D-ribose-5-phosphate can then be used either for sythesis of nucleotides, histidine, and tryptophan, or as a component of the pentose phosphate pathway.</text>
</comment>
<dbReference type="EC" id="2.7.1.15" evidence="11"/>
<dbReference type="InterPro" id="IPR002173">
    <property type="entry name" value="Carboh/pur_kinase_PfkB_CS"/>
</dbReference>
<keyword evidence="4 11" id="KW-0808">Transferase</keyword>
<keyword evidence="11" id="KW-0119">Carbohydrate metabolism</keyword>
<comment type="caution">
    <text evidence="14">The sequence shown here is derived from an EMBL/GenBank/DDBJ whole genome shotgun (WGS) entry which is preliminary data.</text>
</comment>
<dbReference type="STRING" id="1330021.A0A367L5V3"/>
<feature type="binding site" evidence="11">
    <location>
        <position position="879"/>
    </location>
    <ligand>
        <name>substrate</name>
    </ligand>
</feature>
<feature type="binding site" evidence="11">
    <location>
        <position position="1032"/>
    </location>
    <ligand>
        <name>K(+)</name>
        <dbReference type="ChEBI" id="CHEBI:29103"/>
    </ligand>
</feature>
<evidence type="ECO:0000256" key="12">
    <source>
        <dbReference type="SAM" id="MobiDB-lite"/>
    </source>
</evidence>
<dbReference type="GO" id="GO:0009231">
    <property type="term" value="P:riboflavin biosynthetic process"/>
    <property type="evidence" value="ECO:0007669"/>
    <property type="project" value="InterPro"/>
</dbReference>
<evidence type="ECO:0000313" key="14">
    <source>
        <dbReference type="EMBL" id="RCI09801.1"/>
    </source>
</evidence>
<evidence type="ECO:0000256" key="1">
    <source>
        <dbReference type="ARBA" id="ARBA00003555"/>
    </source>
</evidence>
<name>A0A367L5V3_9HYPO</name>
<feature type="binding site" evidence="11">
    <location>
        <begin position="994"/>
        <end position="995"/>
    </location>
    <ligand>
        <name>ATP</name>
        <dbReference type="ChEBI" id="CHEBI:30616"/>
    </ligand>
</feature>
<keyword evidence="7 11" id="KW-0460">Magnesium</keyword>
<keyword evidence="11" id="KW-0963">Cytoplasm</keyword>
<feature type="binding site" evidence="11">
    <location>
        <begin position="962"/>
        <end position="967"/>
    </location>
    <ligand>
        <name>ATP</name>
        <dbReference type="ChEBI" id="CHEBI:30616"/>
    </ligand>
</feature>
<dbReference type="Gene3D" id="3.40.1190.20">
    <property type="match status" value="1"/>
</dbReference>
<dbReference type="PROSITE" id="PS51471">
    <property type="entry name" value="FE2OG_OXY"/>
    <property type="match status" value="1"/>
</dbReference>
<feature type="binding site" evidence="11">
    <location>
        <position position="1038"/>
    </location>
    <ligand>
        <name>K(+)</name>
        <dbReference type="ChEBI" id="CHEBI:29103"/>
    </ligand>
</feature>
<comment type="subunit">
    <text evidence="11">Homodimer.</text>
</comment>
<dbReference type="HAMAP" id="MF_01987">
    <property type="entry name" value="Ribokinase"/>
    <property type="match status" value="1"/>
</dbReference>
<feature type="binding site" evidence="11">
    <location>
        <position position="989"/>
    </location>
    <ligand>
        <name>K(+)</name>
        <dbReference type="ChEBI" id="CHEBI:29103"/>
    </ligand>
</feature>
<dbReference type="InterPro" id="IPR037151">
    <property type="entry name" value="AlkB-like_sf"/>
</dbReference>
<feature type="binding site" evidence="11">
    <location>
        <position position="921"/>
    </location>
    <ligand>
        <name>ATP</name>
        <dbReference type="ChEBI" id="CHEBI:30616"/>
    </ligand>
</feature>
<dbReference type="CDD" id="cd01174">
    <property type="entry name" value="ribokinase"/>
    <property type="match status" value="1"/>
</dbReference>
<dbReference type="InterPro" id="IPR002139">
    <property type="entry name" value="Ribo/fructo_kinase"/>
</dbReference>
<dbReference type="InterPro" id="IPR002734">
    <property type="entry name" value="RibDG_C"/>
</dbReference>
<dbReference type="GO" id="GO:0008703">
    <property type="term" value="F:5-amino-6-(5-phosphoribosylamino)uracil reductase activity"/>
    <property type="evidence" value="ECO:0007669"/>
    <property type="project" value="InterPro"/>
</dbReference>
<feature type="binding site" evidence="11">
    <location>
        <position position="1034"/>
    </location>
    <ligand>
        <name>K(+)</name>
        <dbReference type="ChEBI" id="CHEBI:29103"/>
    </ligand>
</feature>
<dbReference type="GO" id="GO:0046872">
    <property type="term" value="F:metal ion binding"/>
    <property type="evidence" value="ECO:0007669"/>
    <property type="project" value="UniProtKB-KW"/>
</dbReference>
<comment type="pathway">
    <text evidence="11">Carbohydrate metabolism; D-ribose degradation; D-ribose 5-phosphate from beta-D-ribopyranose: step 2/2.</text>
</comment>
<comment type="similarity">
    <text evidence="2">Belongs to the carbohydrate kinase pfkB family.</text>
</comment>
<dbReference type="InterPro" id="IPR029056">
    <property type="entry name" value="Ribokinase-like"/>
</dbReference>
<dbReference type="GO" id="GO:0019303">
    <property type="term" value="P:D-ribose catabolic process"/>
    <property type="evidence" value="ECO:0007669"/>
    <property type="project" value="UniProtKB-UniRule"/>
</dbReference>
<protein>
    <recommendedName>
        <fullName evidence="11">Ribokinase</fullName>
        <shortName evidence="11">RK</shortName>
        <ecNumber evidence="11">2.7.1.15</ecNumber>
    </recommendedName>
</protein>
<dbReference type="OrthoDB" id="545910at2759"/>
<dbReference type="GO" id="GO:0005737">
    <property type="term" value="C:cytoplasm"/>
    <property type="evidence" value="ECO:0007669"/>
    <property type="project" value="UniProtKB-SubCell"/>
</dbReference>
<dbReference type="InterPro" id="IPR005123">
    <property type="entry name" value="Oxoglu/Fe-dep_dioxygenase_dom"/>
</dbReference>
<dbReference type="SUPFAM" id="SSF51197">
    <property type="entry name" value="Clavaminate synthase-like"/>
    <property type="match status" value="1"/>
</dbReference>
<evidence type="ECO:0000313" key="15">
    <source>
        <dbReference type="Proteomes" id="UP000253664"/>
    </source>
</evidence>
<dbReference type="GO" id="GO:0006307">
    <property type="term" value="P:DNA alkylation repair"/>
    <property type="evidence" value="ECO:0007669"/>
    <property type="project" value="InterPro"/>
</dbReference>
<keyword evidence="8 11" id="KW-0630">Potassium</keyword>
<evidence type="ECO:0000256" key="8">
    <source>
        <dbReference type="ARBA" id="ARBA00022958"/>
    </source>
</evidence>
<comment type="similarity">
    <text evidence="3">Belongs to the HTP reductase family.</text>
</comment>
<dbReference type="InterPro" id="IPR027450">
    <property type="entry name" value="AlkB-like"/>
</dbReference>
<evidence type="ECO:0000256" key="3">
    <source>
        <dbReference type="ARBA" id="ARBA00009723"/>
    </source>
</evidence>
<dbReference type="Pfam" id="PF00294">
    <property type="entry name" value="PfkB"/>
    <property type="match status" value="1"/>
</dbReference>
<keyword evidence="11" id="KW-0539">Nucleus</keyword>
<dbReference type="Gene3D" id="2.60.120.590">
    <property type="entry name" value="Alpha-ketoglutarate-dependent dioxygenase AlkB-like"/>
    <property type="match status" value="1"/>
</dbReference>
<comment type="subcellular location">
    <subcellularLocation>
        <location evidence="11">Cytoplasm</location>
    </subcellularLocation>
    <subcellularLocation>
        <location evidence="11">Nucleus</location>
    </subcellularLocation>
</comment>
<dbReference type="PRINTS" id="PR00990">
    <property type="entry name" value="RIBOKINASE"/>
</dbReference>
<dbReference type="PROSITE" id="PS00584">
    <property type="entry name" value="PFKB_KINASES_2"/>
    <property type="match status" value="1"/>
</dbReference>
<keyword evidence="15" id="KW-1185">Reference proteome</keyword>
<comment type="catalytic activity">
    <reaction evidence="11">
        <text>D-ribose + ATP = D-ribose 5-phosphate + ADP + H(+)</text>
        <dbReference type="Rhea" id="RHEA:13697"/>
        <dbReference type="ChEBI" id="CHEBI:15378"/>
        <dbReference type="ChEBI" id="CHEBI:30616"/>
        <dbReference type="ChEBI" id="CHEBI:47013"/>
        <dbReference type="ChEBI" id="CHEBI:78346"/>
        <dbReference type="ChEBI" id="CHEBI:456216"/>
        <dbReference type="EC" id="2.7.1.15"/>
    </reaction>
</comment>
<dbReference type="UniPathway" id="UPA00916">
    <property type="reaction ID" value="UER00889"/>
</dbReference>
<evidence type="ECO:0000256" key="2">
    <source>
        <dbReference type="ARBA" id="ARBA00005380"/>
    </source>
</evidence>
<evidence type="ECO:0000256" key="7">
    <source>
        <dbReference type="ARBA" id="ARBA00022842"/>
    </source>
</evidence>
<dbReference type="InterPro" id="IPR011877">
    <property type="entry name" value="Ribokinase"/>
</dbReference>
<keyword evidence="11" id="KW-0067">ATP-binding</keyword>